<feature type="transmembrane region" description="Helical" evidence="1">
    <location>
        <begin position="21"/>
        <end position="41"/>
    </location>
</feature>
<evidence type="ECO:0000313" key="3">
    <source>
        <dbReference type="Proteomes" id="UP000054314"/>
    </source>
</evidence>
<comment type="caution">
    <text evidence="2">The sequence shown here is derived from an EMBL/GenBank/DDBJ whole genome shotgun (WGS) entry which is preliminary data.</text>
</comment>
<keyword evidence="3" id="KW-1185">Reference proteome</keyword>
<organism evidence="2 3">
    <name type="scientific">Cellulomonas bogoriensis 69B4 = DSM 16987</name>
    <dbReference type="NCBI Taxonomy" id="1386082"/>
    <lineage>
        <taxon>Bacteria</taxon>
        <taxon>Bacillati</taxon>
        <taxon>Actinomycetota</taxon>
        <taxon>Actinomycetes</taxon>
        <taxon>Micrococcales</taxon>
        <taxon>Cellulomonadaceae</taxon>
        <taxon>Cellulomonas</taxon>
    </lineage>
</organism>
<dbReference type="AlphaFoldDB" id="A0A0A0BY89"/>
<protein>
    <submittedName>
        <fullName evidence="2">Uncharacterized protein</fullName>
    </submittedName>
</protein>
<sequence>MWGQPGASDRDHRTPGSARGTLTLGLLIAVPFVAGGLVLLVGDAPAAGALLLAVGGYALVPVVFIASGRISPGGLWLTPSAVVVRDQGLESRIPWPALVAVAADDDVGTAWGKVLLRADASAGPIHRRRSGPWRAAAHTPLPSLAVLDARWLALDPAVTAQLLRDYQRSSHTSELGTPASLGTIEASAGSV</sequence>
<evidence type="ECO:0000256" key="1">
    <source>
        <dbReference type="SAM" id="Phobius"/>
    </source>
</evidence>
<evidence type="ECO:0000313" key="2">
    <source>
        <dbReference type="EMBL" id="KGM12886.1"/>
    </source>
</evidence>
<keyword evidence="1" id="KW-1133">Transmembrane helix</keyword>
<dbReference type="EMBL" id="AXCZ01000085">
    <property type="protein sequence ID" value="KGM12886.1"/>
    <property type="molecule type" value="Genomic_DNA"/>
</dbReference>
<name>A0A0A0BY89_9CELL</name>
<keyword evidence="1" id="KW-0812">Transmembrane</keyword>
<accession>A0A0A0BY89</accession>
<proteinExistence type="predicted"/>
<keyword evidence="1" id="KW-0472">Membrane</keyword>
<dbReference type="OrthoDB" id="4829280at2"/>
<gene>
    <name evidence="2" type="ORF">N869_01030</name>
</gene>
<reference evidence="2 3" key="1">
    <citation type="submission" date="2013-08" db="EMBL/GenBank/DDBJ databases">
        <title>Genome sequencing of Cellulomonas bogoriensis 69B4.</title>
        <authorList>
            <person name="Chen F."/>
            <person name="Li Y."/>
            <person name="Wang G."/>
        </authorList>
    </citation>
    <scope>NUCLEOTIDE SEQUENCE [LARGE SCALE GENOMIC DNA]</scope>
    <source>
        <strain evidence="2 3">69B4</strain>
    </source>
</reference>
<feature type="transmembrane region" description="Helical" evidence="1">
    <location>
        <begin position="47"/>
        <end position="66"/>
    </location>
</feature>
<dbReference type="Proteomes" id="UP000054314">
    <property type="component" value="Unassembled WGS sequence"/>
</dbReference>
<dbReference type="RefSeq" id="WP_035060498.1">
    <property type="nucleotide sequence ID" value="NZ_AXCZ01000085.1"/>
</dbReference>